<dbReference type="AlphaFoldDB" id="A0A836GH10"/>
<keyword evidence="10" id="KW-0539">Nucleus</keyword>
<accession>A0A836GH10</accession>
<dbReference type="KEGG" id="loi:92359489"/>
<dbReference type="GO" id="GO:0006303">
    <property type="term" value="P:double-strand break repair via nonhomologous end joining"/>
    <property type="evidence" value="ECO:0007669"/>
    <property type="project" value="InterPro"/>
</dbReference>
<evidence type="ECO:0000256" key="2">
    <source>
        <dbReference type="ARBA" id="ARBA00022741"/>
    </source>
</evidence>
<evidence type="ECO:0000256" key="1">
    <source>
        <dbReference type="ARBA" id="ARBA00004123"/>
    </source>
</evidence>
<dbReference type="Pfam" id="PF02735">
    <property type="entry name" value="Ku"/>
    <property type="match status" value="1"/>
</dbReference>
<dbReference type="Gene3D" id="2.40.290.10">
    <property type="match status" value="1"/>
</dbReference>
<keyword evidence="5" id="KW-0347">Helicase</keyword>
<dbReference type="GO" id="GO:0003690">
    <property type="term" value="F:double-stranded DNA binding"/>
    <property type="evidence" value="ECO:0007669"/>
    <property type="project" value="TreeGrafter"/>
</dbReference>
<dbReference type="SUPFAM" id="SSF53300">
    <property type="entry name" value="vWA-like"/>
    <property type="match status" value="1"/>
</dbReference>
<reference evidence="14" key="1">
    <citation type="journal article" date="2021" name="Microbiol. Resour. Announc.">
        <title>LGAAP: Leishmaniinae Genome Assembly and Annotation Pipeline.</title>
        <authorList>
            <person name="Almutairi H."/>
            <person name="Urbaniak M.D."/>
            <person name="Bates M.D."/>
            <person name="Jariyapan N."/>
            <person name="Kwakye-Nuako G."/>
            <person name="Thomaz-Soccol V."/>
            <person name="Al-Salem W.S."/>
            <person name="Dillon R.J."/>
            <person name="Bates P.A."/>
            <person name="Gatherer D."/>
        </authorList>
    </citation>
    <scope>NUCLEOTIDE SEQUENCE [LARGE SCALE GENOMIC DNA]</scope>
</reference>
<organism evidence="13 14">
    <name type="scientific">Leishmania orientalis</name>
    <dbReference type="NCBI Taxonomy" id="2249476"/>
    <lineage>
        <taxon>Eukaryota</taxon>
        <taxon>Discoba</taxon>
        <taxon>Euglenozoa</taxon>
        <taxon>Kinetoplastea</taxon>
        <taxon>Metakinetoplastina</taxon>
        <taxon>Trypanosomatida</taxon>
        <taxon>Trypanosomatidae</taxon>
        <taxon>Leishmaniinae</taxon>
        <taxon>Leishmania</taxon>
    </lineage>
</organism>
<comment type="subcellular location">
    <subcellularLocation>
        <location evidence="1">Nucleus</location>
    </subcellularLocation>
</comment>
<dbReference type="Pfam" id="PF03731">
    <property type="entry name" value="Ku_N"/>
    <property type="match status" value="2"/>
</dbReference>
<dbReference type="CDD" id="cd00788">
    <property type="entry name" value="KU70"/>
    <property type="match status" value="1"/>
</dbReference>
<feature type="region of interest" description="Disordered" evidence="11">
    <location>
        <begin position="509"/>
        <end position="535"/>
    </location>
</feature>
<dbReference type="GeneID" id="92359489"/>
<evidence type="ECO:0000256" key="3">
    <source>
        <dbReference type="ARBA" id="ARBA00022763"/>
    </source>
</evidence>
<keyword evidence="2" id="KW-0547">Nucleotide-binding</keyword>
<dbReference type="PANTHER" id="PTHR12604:SF2">
    <property type="entry name" value="X-RAY REPAIR CROSS-COMPLEMENTING PROTEIN 6"/>
    <property type="match status" value="1"/>
</dbReference>
<evidence type="ECO:0000256" key="7">
    <source>
        <dbReference type="ARBA" id="ARBA00023125"/>
    </source>
</evidence>
<evidence type="ECO:0000256" key="9">
    <source>
        <dbReference type="ARBA" id="ARBA00023204"/>
    </source>
</evidence>
<dbReference type="Gene3D" id="1.10.1600.10">
    <property type="match status" value="1"/>
</dbReference>
<feature type="domain" description="Ku" evidence="12">
    <location>
        <begin position="550"/>
        <end position="707"/>
    </location>
</feature>
<evidence type="ECO:0000313" key="14">
    <source>
        <dbReference type="Proteomes" id="UP000674143"/>
    </source>
</evidence>
<keyword evidence="14" id="KW-1185">Reference proteome</keyword>
<dbReference type="InterPro" id="IPR005161">
    <property type="entry name" value="Ku_N"/>
</dbReference>
<evidence type="ECO:0000256" key="5">
    <source>
        <dbReference type="ARBA" id="ARBA00022806"/>
    </source>
</evidence>
<evidence type="ECO:0000256" key="8">
    <source>
        <dbReference type="ARBA" id="ARBA00023172"/>
    </source>
</evidence>
<comment type="caution">
    <text evidence="13">The sequence shown here is derived from an EMBL/GenBank/DDBJ whole genome shotgun (WGS) entry which is preliminary data.</text>
</comment>
<dbReference type="GO" id="GO:0004386">
    <property type="term" value="F:helicase activity"/>
    <property type="evidence" value="ECO:0007669"/>
    <property type="project" value="UniProtKB-KW"/>
</dbReference>
<evidence type="ECO:0000256" key="10">
    <source>
        <dbReference type="ARBA" id="ARBA00023242"/>
    </source>
</evidence>
<name>A0A836GH10_9TRYP</name>
<evidence type="ECO:0000256" key="11">
    <source>
        <dbReference type="SAM" id="MobiDB-lite"/>
    </source>
</evidence>
<dbReference type="GO" id="GO:0000723">
    <property type="term" value="P:telomere maintenance"/>
    <property type="evidence" value="ECO:0007669"/>
    <property type="project" value="TreeGrafter"/>
</dbReference>
<dbReference type="Proteomes" id="UP000674143">
    <property type="component" value="Unassembled WGS sequence"/>
</dbReference>
<dbReference type="GO" id="GO:0042162">
    <property type="term" value="F:telomeric DNA binding"/>
    <property type="evidence" value="ECO:0007669"/>
    <property type="project" value="TreeGrafter"/>
</dbReference>
<dbReference type="GO" id="GO:0043564">
    <property type="term" value="C:Ku70:Ku80 complex"/>
    <property type="evidence" value="ECO:0007669"/>
    <property type="project" value="TreeGrafter"/>
</dbReference>
<evidence type="ECO:0000259" key="12">
    <source>
        <dbReference type="SMART" id="SM00559"/>
    </source>
</evidence>
<gene>
    <name evidence="13" type="ORF">LSCM4_03558</name>
</gene>
<dbReference type="GO" id="GO:0006310">
    <property type="term" value="P:DNA recombination"/>
    <property type="evidence" value="ECO:0007669"/>
    <property type="project" value="UniProtKB-KW"/>
</dbReference>
<dbReference type="RefSeq" id="XP_067061492.1">
    <property type="nucleotide sequence ID" value="XM_067205555.1"/>
</dbReference>
<sequence length="930" mass="99469">MDEFAEWGEGTIGVIAADSANAEGLDLDECREQLWLRNQRDAVVCLVDCSERMFGVLPGGESTATQASEDRADAPGHIRSVARIGMSDTGHETGMGGGAAGGSKPAIGSPPSFFGMAMQSILALLKEKMMRSSQDVVAIVLYNTRMSASSTGFRGVYVAQEATRIGAECMQRVEQLEAAGIPGSAAYEGFKTRVGHWPIASTSTAPATVSPAGGCAKTKAALTAAVTAPSGFKFSEALWEAQRILLSLRSVQAIHHRRLFVFTDCDDPSGGDAREWNLCRSRACDLGKEGVVLEVFGFGNAGCGDGPHTSGSPARPRFTVSNMLGQLLDPNAAAAAAGATIDQSGSGQSHSPSPVARGFAQDVFWGPLLKEVQAASARFRASGDSDDLAVLTEARGEVFVSGGGAVHVSAGAGTLQELLGFVARRANPQRPFRHLTLRIGGLSGATTSLSATTPAERDAEKEPRLVAVPRMAVSLYLPLVRARLPEREWLDRHTNRMLRRVVHLHARTSASGGDCDSASAADKEEAGSSRTHQLQRLRNEQDCTGESMVGQEDGQPADLWYYATAGKERVYFTDEERATMLKAAAVGAEPGFTVLLFKDIVDAVKREHTVRRSSFLHACVQRGGVHSHRLFVLFVRRLRAKQKVAIAQYCSSTTTAPRLVALVPSPDLAVHPEKRDQVPVDGLGLYVVPLPYAEDLRAVPELHTCTLVNKCATPVLTDASVDPTHLELAKQLVSALTVSYRIDAVLNPALQRQYRKLQELARRLFPLADNPLYPGIGTLPGKAEEEGAGAAGTDELQQDWDNTLPDYEGMRRFAALFQSFNKEVLGSDYDASLYCPLPRTVGSATRRPRDGAAGVTAATGLTAASADENGAHVPIEQLIRRAAAENGWSSLTIPQFKAYLAAENLSAGGARCKADLIELAKQHFESSKEE</sequence>
<dbReference type="GO" id="GO:0005524">
    <property type="term" value="F:ATP binding"/>
    <property type="evidence" value="ECO:0007669"/>
    <property type="project" value="UniProtKB-KW"/>
</dbReference>
<evidence type="ECO:0000256" key="6">
    <source>
        <dbReference type="ARBA" id="ARBA00022840"/>
    </source>
</evidence>
<dbReference type="InterPro" id="IPR016194">
    <property type="entry name" value="SPOC-like_C_dom_sf"/>
</dbReference>
<keyword evidence="9" id="KW-0234">DNA repair</keyword>
<protein>
    <recommendedName>
        <fullName evidence="12">Ku domain-containing protein</fullName>
    </recommendedName>
</protein>
<keyword evidence="6" id="KW-0067">ATP-binding</keyword>
<keyword evidence="8" id="KW-0233">DNA recombination</keyword>
<dbReference type="GO" id="GO:0016787">
    <property type="term" value="F:hydrolase activity"/>
    <property type="evidence" value="ECO:0007669"/>
    <property type="project" value="UniProtKB-KW"/>
</dbReference>
<evidence type="ECO:0000313" key="13">
    <source>
        <dbReference type="EMBL" id="KAG5473489.1"/>
    </source>
</evidence>
<feature type="compositionally biased region" description="Low complexity" evidence="11">
    <location>
        <begin position="509"/>
        <end position="520"/>
    </location>
</feature>
<dbReference type="Gene3D" id="3.40.50.410">
    <property type="entry name" value="von Willebrand factor, type A domain"/>
    <property type="match status" value="1"/>
</dbReference>
<proteinExistence type="predicted"/>
<keyword evidence="4" id="KW-0378">Hydrolase</keyword>
<dbReference type="SUPFAM" id="SSF100939">
    <property type="entry name" value="SPOC domain-like"/>
    <property type="match status" value="1"/>
</dbReference>
<keyword evidence="7" id="KW-0238">DNA-binding</keyword>
<keyword evidence="3" id="KW-0227">DNA damage</keyword>
<reference evidence="14" key="2">
    <citation type="journal article" date="2021" name="Sci. Data">
        <title>Chromosome-scale genome sequencing, assembly and annotation of six genomes from subfamily Leishmaniinae.</title>
        <authorList>
            <person name="Almutairi H."/>
            <person name="Urbaniak M.D."/>
            <person name="Bates M.D."/>
            <person name="Jariyapan N."/>
            <person name="Kwakye-Nuako G."/>
            <person name="Thomaz Soccol V."/>
            <person name="Al-Salem W.S."/>
            <person name="Dillon R.J."/>
            <person name="Bates P.A."/>
            <person name="Gatherer D."/>
        </authorList>
    </citation>
    <scope>NUCLEOTIDE SEQUENCE [LARGE SCALE GENOMIC DNA]</scope>
</reference>
<dbReference type="SMART" id="SM00559">
    <property type="entry name" value="Ku78"/>
    <property type="match status" value="1"/>
</dbReference>
<dbReference type="InterPro" id="IPR006164">
    <property type="entry name" value="DNA_bd_Ku70/Ku80"/>
</dbReference>
<dbReference type="InterPro" id="IPR047087">
    <property type="entry name" value="KU70_core_dom"/>
</dbReference>
<dbReference type="InterPro" id="IPR036465">
    <property type="entry name" value="vWFA_dom_sf"/>
</dbReference>
<evidence type="ECO:0000256" key="4">
    <source>
        <dbReference type="ARBA" id="ARBA00022801"/>
    </source>
</evidence>
<dbReference type="EMBL" id="JAFHLR010000029">
    <property type="protein sequence ID" value="KAG5473489.1"/>
    <property type="molecule type" value="Genomic_DNA"/>
</dbReference>
<dbReference type="PANTHER" id="PTHR12604">
    <property type="entry name" value="KU AUTOANTIGEN DNA HELICASE"/>
    <property type="match status" value="1"/>
</dbReference>